<dbReference type="InterPro" id="IPR002763">
    <property type="entry name" value="DUF72"/>
</dbReference>
<gene>
    <name evidence="2" type="ORF">GGI64_001678</name>
</gene>
<dbReference type="Gene3D" id="3.20.20.410">
    <property type="entry name" value="Protein of unknown function UPF0759"/>
    <property type="match status" value="1"/>
</dbReference>
<evidence type="ECO:0000256" key="1">
    <source>
        <dbReference type="SAM" id="MobiDB-lite"/>
    </source>
</evidence>
<sequence length="317" mass="36721">MLRQGPSAAGIRSLEAGHTHGTCDVPEMSTDEREKRKARREDRRRKQREANVERAAKMHEVRIDAPAEEAAIANGGPEGRVHIGCSGWYYWHWQGLFYPADAPRNQWFSFYEREFKTVELNAPFYAWPTVATVKTWLRQATGDFVYTIKVCELITHIRRFEDCGELIRDFGYVADMLGERMGCFLFQLPPSIRYSADTLHLILRQLDPCRRNVVEFRHKSWWNDEVFRQFEAAGAIFGSCSGPRLPDELVKTADDIYVRFHGTTRWYRHDYSEAELAVWADRIKSSGARTVWAYFNNDRDANAIKNAKMLSRLLGGT</sequence>
<dbReference type="InterPro" id="IPR036520">
    <property type="entry name" value="UPF0759_sf"/>
</dbReference>
<protein>
    <submittedName>
        <fullName evidence="2">Uncharacterized protein YecE (DUF72 family)</fullName>
    </submittedName>
</protein>
<dbReference type="Pfam" id="PF01904">
    <property type="entry name" value="DUF72"/>
    <property type="match status" value="1"/>
</dbReference>
<accession>A0A7Z0DWE2</accession>
<organism evidence="2 3">
    <name type="scientific">Rhizobium leguminosarum</name>
    <dbReference type="NCBI Taxonomy" id="384"/>
    <lineage>
        <taxon>Bacteria</taxon>
        <taxon>Pseudomonadati</taxon>
        <taxon>Pseudomonadota</taxon>
        <taxon>Alphaproteobacteria</taxon>
        <taxon>Hyphomicrobiales</taxon>
        <taxon>Rhizobiaceae</taxon>
        <taxon>Rhizobium/Agrobacterium group</taxon>
        <taxon>Rhizobium</taxon>
    </lineage>
</organism>
<feature type="region of interest" description="Disordered" evidence="1">
    <location>
        <begin position="1"/>
        <end position="55"/>
    </location>
</feature>
<dbReference type="EMBL" id="JACBZV010000002">
    <property type="protein sequence ID" value="NYJ10631.1"/>
    <property type="molecule type" value="Genomic_DNA"/>
</dbReference>
<comment type="caution">
    <text evidence="2">The sequence shown here is derived from an EMBL/GenBank/DDBJ whole genome shotgun (WGS) entry which is preliminary data.</text>
</comment>
<proteinExistence type="predicted"/>
<dbReference type="PANTHER" id="PTHR30348">
    <property type="entry name" value="UNCHARACTERIZED PROTEIN YECE"/>
    <property type="match status" value="1"/>
</dbReference>
<dbReference type="AlphaFoldDB" id="A0A7Z0DWE2"/>
<evidence type="ECO:0000313" key="2">
    <source>
        <dbReference type="EMBL" id="NYJ10631.1"/>
    </source>
</evidence>
<name>A0A7Z0DWE2_RHILE</name>
<dbReference type="PANTHER" id="PTHR30348:SF4">
    <property type="entry name" value="DUF72 DOMAIN-CONTAINING PROTEIN"/>
    <property type="match status" value="1"/>
</dbReference>
<reference evidence="2 3" key="1">
    <citation type="submission" date="2020-07" db="EMBL/GenBank/DDBJ databases">
        <title>Genomic Encyclopedia of Type Strains, Phase IV (KMG-V): Genome sequencing to study the core and pangenomes of soil and plant-associated prokaryotes.</title>
        <authorList>
            <person name="Whitman W."/>
        </authorList>
    </citation>
    <scope>NUCLEOTIDE SEQUENCE [LARGE SCALE GENOMIC DNA]</scope>
    <source>
        <strain evidence="2 3">SEMIA 4052</strain>
    </source>
</reference>
<feature type="compositionally biased region" description="Basic and acidic residues" evidence="1">
    <location>
        <begin position="30"/>
        <end position="41"/>
    </location>
</feature>
<dbReference type="SUPFAM" id="SSF117396">
    <property type="entry name" value="TM1631-like"/>
    <property type="match status" value="1"/>
</dbReference>
<dbReference type="Proteomes" id="UP000535276">
    <property type="component" value="Unassembled WGS sequence"/>
</dbReference>
<evidence type="ECO:0000313" key="3">
    <source>
        <dbReference type="Proteomes" id="UP000535276"/>
    </source>
</evidence>